<dbReference type="Gene3D" id="3.60.10.10">
    <property type="entry name" value="Endonuclease/exonuclease/phosphatase"/>
    <property type="match status" value="1"/>
</dbReference>
<dbReference type="SUPFAM" id="SSF56219">
    <property type="entry name" value="DNase I-like"/>
    <property type="match status" value="1"/>
</dbReference>
<evidence type="ECO:0000313" key="1">
    <source>
        <dbReference type="EMBL" id="KAL3275131.1"/>
    </source>
</evidence>
<gene>
    <name evidence="1" type="ORF">HHI36_019901</name>
</gene>
<reference evidence="1 2" key="1">
    <citation type="journal article" date="2021" name="BMC Biol.">
        <title>Horizontally acquired antibacterial genes associated with adaptive radiation of ladybird beetles.</title>
        <authorList>
            <person name="Li H.S."/>
            <person name="Tang X.F."/>
            <person name="Huang Y.H."/>
            <person name="Xu Z.Y."/>
            <person name="Chen M.L."/>
            <person name="Du X.Y."/>
            <person name="Qiu B.Y."/>
            <person name="Chen P.T."/>
            <person name="Zhang W."/>
            <person name="Slipinski A."/>
            <person name="Escalona H.E."/>
            <person name="Waterhouse R.M."/>
            <person name="Zwick A."/>
            <person name="Pang H."/>
        </authorList>
    </citation>
    <scope>NUCLEOTIDE SEQUENCE [LARGE SCALE GENOMIC DNA]</scope>
    <source>
        <strain evidence="1">SYSU2018</strain>
    </source>
</reference>
<dbReference type="Proteomes" id="UP001516400">
    <property type="component" value="Unassembled WGS sequence"/>
</dbReference>
<organism evidence="1 2">
    <name type="scientific">Cryptolaemus montrouzieri</name>
    <dbReference type="NCBI Taxonomy" id="559131"/>
    <lineage>
        <taxon>Eukaryota</taxon>
        <taxon>Metazoa</taxon>
        <taxon>Ecdysozoa</taxon>
        <taxon>Arthropoda</taxon>
        <taxon>Hexapoda</taxon>
        <taxon>Insecta</taxon>
        <taxon>Pterygota</taxon>
        <taxon>Neoptera</taxon>
        <taxon>Endopterygota</taxon>
        <taxon>Coleoptera</taxon>
        <taxon>Polyphaga</taxon>
        <taxon>Cucujiformia</taxon>
        <taxon>Coccinelloidea</taxon>
        <taxon>Coccinellidae</taxon>
        <taxon>Scymninae</taxon>
        <taxon>Scymnini</taxon>
        <taxon>Cryptolaemus</taxon>
    </lineage>
</organism>
<comment type="caution">
    <text evidence="1">The sequence shown here is derived from an EMBL/GenBank/DDBJ whole genome shotgun (WGS) entry which is preliminary data.</text>
</comment>
<dbReference type="AlphaFoldDB" id="A0ABD2N8K8"/>
<accession>A0ABD2N8K8</accession>
<name>A0ABD2N8K8_9CUCU</name>
<dbReference type="EMBL" id="JABFTP020000083">
    <property type="protein sequence ID" value="KAL3275131.1"/>
    <property type="molecule type" value="Genomic_DNA"/>
</dbReference>
<evidence type="ECO:0000313" key="2">
    <source>
        <dbReference type="Proteomes" id="UP001516400"/>
    </source>
</evidence>
<dbReference type="InterPro" id="IPR036691">
    <property type="entry name" value="Endo/exonu/phosph_ase_sf"/>
</dbReference>
<proteinExistence type="predicted"/>
<protein>
    <submittedName>
        <fullName evidence="1">Uncharacterized protein</fullName>
    </submittedName>
</protein>
<keyword evidence="2" id="KW-1185">Reference proteome</keyword>
<sequence>MNKRNAPRINNPLNDALHFMIPFGNDEVHIFLIYNHPTSYLEETSLNMAENYIFSLIIGHFNINNSRKRRILNNFLQKSNFHMAETPPTFIMPNNEDTTLDSIVCSSHMRYLIQNVHVIPDLRSYHLSIILNLDMNINLNAANRSVYCFQKSNMESINQSLETHIESIKTEK</sequence>